<dbReference type="FunFam" id="1.10.10.60:FF:000016">
    <property type="entry name" value="Transcriptional activator Myb isoform A"/>
    <property type="match status" value="1"/>
</dbReference>
<dbReference type="PANTHER" id="PTHR45614:SF274">
    <property type="entry name" value="MYB-LIKE DNA-BINDING PROTEIN"/>
    <property type="match status" value="1"/>
</dbReference>
<feature type="compositionally biased region" description="Polar residues" evidence="7">
    <location>
        <begin position="397"/>
        <end position="406"/>
    </location>
</feature>
<evidence type="ECO:0000259" key="9">
    <source>
        <dbReference type="PROSITE" id="PS51294"/>
    </source>
</evidence>
<dbReference type="InterPro" id="IPR009057">
    <property type="entry name" value="Homeodomain-like_sf"/>
</dbReference>
<reference evidence="10 11" key="1">
    <citation type="submission" date="2024-10" db="EMBL/GenBank/DDBJ databases">
        <title>Updated reference genomes for cyclostephanoid diatoms.</title>
        <authorList>
            <person name="Roberts W.R."/>
            <person name="Alverson A.J."/>
        </authorList>
    </citation>
    <scope>NUCLEOTIDE SEQUENCE [LARGE SCALE GENOMIC DNA]</scope>
    <source>
        <strain evidence="10 11">AJA228-03</strain>
    </source>
</reference>
<feature type="compositionally biased region" description="Polar residues" evidence="7">
    <location>
        <begin position="617"/>
        <end position="629"/>
    </location>
</feature>
<feature type="compositionally biased region" description="Basic and acidic residues" evidence="7">
    <location>
        <begin position="20"/>
        <end position="30"/>
    </location>
</feature>
<evidence type="ECO:0000256" key="6">
    <source>
        <dbReference type="ARBA" id="ARBA00023242"/>
    </source>
</evidence>
<dbReference type="GO" id="GO:0005634">
    <property type="term" value="C:nucleus"/>
    <property type="evidence" value="ECO:0007669"/>
    <property type="project" value="UniProtKB-SubCell"/>
</dbReference>
<accession>A0ABD3SPS0</accession>
<feature type="compositionally biased region" description="Basic residues" evidence="7">
    <location>
        <begin position="603"/>
        <end position="616"/>
    </location>
</feature>
<feature type="compositionally biased region" description="Polar residues" evidence="7">
    <location>
        <begin position="186"/>
        <end position="198"/>
    </location>
</feature>
<keyword evidence="11" id="KW-1185">Reference proteome</keyword>
<evidence type="ECO:0000256" key="4">
    <source>
        <dbReference type="ARBA" id="ARBA00023125"/>
    </source>
</evidence>
<feature type="compositionally biased region" description="Basic and acidic residues" evidence="7">
    <location>
        <begin position="200"/>
        <end position="213"/>
    </location>
</feature>
<keyword evidence="5" id="KW-0804">Transcription</keyword>
<gene>
    <name evidence="10" type="ORF">ACHAXA_010502</name>
</gene>
<dbReference type="SMART" id="SM00717">
    <property type="entry name" value="SANT"/>
    <property type="match status" value="3"/>
</dbReference>
<dbReference type="InterPro" id="IPR017930">
    <property type="entry name" value="Myb_dom"/>
</dbReference>
<dbReference type="Proteomes" id="UP001530377">
    <property type="component" value="Unassembled WGS sequence"/>
</dbReference>
<proteinExistence type="predicted"/>
<sequence length="743" mass="81734">MGSQPDALANLATIALNHGHQSETMKREDSPSTSTLSASTAAADEASPSMISPTATDEIANHPMAAPANYYRYPPPHVQPMPTTGHHVYNQPPHYSRGPYTYPPPTHVYHGYSYHPLHPTHPPHPPYPSHSAYPPHPHMPMHHHANSNRNNEATAKTNRFSSYDHTQHNVVETPKKDEAEDAMDVSASSEVDGSQASRVSGDKRCVKSQHSPDRTSLASDAAHLSYHPRDMVKSSPPHHQYPYSSVGPRPVPPQRMHSYPGPRGYTYSHGYPAHSKHPNYPSRKVAPGPSLYYQRSHSSVSYDYRANGASPAGPCTEALALSPGSSEKGHEQPHPEDLGIESSAEEDFTPIRSAQSAPTKCPSHNTDDGVPPSKQEGTLSSLQIATDIRGSPVKSDTAASYQASSVDNDDDQSEETQFLLALPDYKRRASTGKWSSKEDALLRRVVNANSGKNWKKIALHLPGRTDVQCLHRWQKVLKPGLVKGPWTAEEDSLVAELVNKYGQKKWSFIARQLQGRLGKQCRERWYNHLSPDIKKGGWTEREDKLIIDAHERLGNKWAEISKCLDGRTDNAIKNRWNSTLKRIYEQSNGGDLDSDVKKNGAYGRKRKSITARRNTVKRSNSNNGASSSPIMPVDSTDNDAAAALSALAYLAPPSSEALSPYSSPMSATKFVSPSPRSIHPLNPREISLTPDSIPQLHLLEDKCTDAVRPSPQNSPVIERPSLSEANLLMELNKTSADLFDASQ</sequence>
<evidence type="ECO:0000313" key="10">
    <source>
        <dbReference type="EMBL" id="KAL3826577.1"/>
    </source>
</evidence>
<feature type="compositionally biased region" description="Basic and acidic residues" evidence="7">
    <location>
        <begin position="327"/>
        <end position="337"/>
    </location>
</feature>
<evidence type="ECO:0000259" key="8">
    <source>
        <dbReference type="PROSITE" id="PS50090"/>
    </source>
</evidence>
<dbReference type="SUPFAM" id="SSF46689">
    <property type="entry name" value="Homeodomain-like"/>
    <property type="match status" value="2"/>
</dbReference>
<feature type="compositionally biased region" description="Pro residues" evidence="7">
    <location>
        <begin position="119"/>
        <end position="138"/>
    </location>
</feature>
<dbReference type="AlphaFoldDB" id="A0ABD3SPS0"/>
<keyword evidence="4" id="KW-0238">DNA-binding</keyword>
<comment type="subcellular location">
    <subcellularLocation>
        <location evidence="1">Nucleus</location>
    </subcellularLocation>
</comment>
<dbReference type="FunFam" id="1.10.10.60:FF:000010">
    <property type="entry name" value="Transcriptional activator Myb isoform A"/>
    <property type="match status" value="1"/>
</dbReference>
<feature type="compositionally biased region" description="Low complexity" evidence="7">
    <location>
        <begin position="31"/>
        <end position="49"/>
    </location>
</feature>
<dbReference type="Gene3D" id="1.10.10.60">
    <property type="entry name" value="Homeodomain-like"/>
    <property type="match status" value="3"/>
</dbReference>
<feature type="compositionally biased region" description="Polar residues" evidence="7">
    <location>
        <begin position="352"/>
        <end position="364"/>
    </location>
</feature>
<keyword evidence="2" id="KW-0677">Repeat</keyword>
<keyword evidence="6" id="KW-0539">Nucleus</keyword>
<feature type="region of interest" description="Disordered" evidence="7">
    <location>
        <begin position="17"/>
        <end position="55"/>
    </location>
</feature>
<feature type="region of interest" description="Disordered" evidence="7">
    <location>
        <begin position="115"/>
        <end position="338"/>
    </location>
</feature>
<evidence type="ECO:0000313" key="11">
    <source>
        <dbReference type="Proteomes" id="UP001530377"/>
    </source>
</evidence>
<feature type="region of interest" description="Disordered" evidence="7">
    <location>
        <begin position="587"/>
        <end position="636"/>
    </location>
</feature>
<evidence type="ECO:0000256" key="2">
    <source>
        <dbReference type="ARBA" id="ARBA00022737"/>
    </source>
</evidence>
<evidence type="ECO:0000256" key="5">
    <source>
        <dbReference type="ARBA" id="ARBA00023163"/>
    </source>
</evidence>
<keyword evidence="3" id="KW-0805">Transcription regulation</keyword>
<name>A0ABD3SPS0_9STRA</name>
<feature type="domain" description="Myb-like" evidence="8">
    <location>
        <begin position="426"/>
        <end position="477"/>
    </location>
</feature>
<dbReference type="EMBL" id="JALLPB020000018">
    <property type="protein sequence ID" value="KAL3826577.1"/>
    <property type="molecule type" value="Genomic_DNA"/>
</dbReference>
<feature type="compositionally biased region" description="Polar residues" evidence="7">
    <location>
        <begin position="147"/>
        <end position="170"/>
    </location>
</feature>
<feature type="domain" description="Myb-like" evidence="8">
    <location>
        <begin position="530"/>
        <end position="580"/>
    </location>
</feature>
<feature type="domain" description="HTH myb-type" evidence="9">
    <location>
        <begin position="534"/>
        <end position="584"/>
    </location>
</feature>
<feature type="compositionally biased region" description="Low complexity" evidence="7">
    <location>
        <begin position="234"/>
        <end position="245"/>
    </location>
</feature>
<dbReference type="PROSITE" id="PS51294">
    <property type="entry name" value="HTH_MYB"/>
    <property type="match status" value="3"/>
</dbReference>
<feature type="domain" description="HTH myb-type" evidence="9">
    <location>
        <begin position="478"/>
        <end position="533"/>
    </location>
</feature>
<protein>
    <submittedName>
        <fullName evidence="10">Uncharacterized protein</fullName>
    </submittedName>
</protein>
<comment type="caution">
    <text evidence="10">The sequence shown here is derived from an EMBL/GenBank/DDBJ whole genome shotgun (WGS) entry which is preliminary data.</text>
</comment>
<dbReference type="PROSITE" id="PS50090">
    <property type="entry name" value="MYB_LIKE"/>
    <property type="match status" value="3"/>
</dbReference>
<feature type="domain" description="Myb-like" evidence="8">
    <location>
        <begin position="478"/>
        <end position="529"/>
    </location>
</feature>
<evidence type="ECO:0000256" key="3">
    <source>
        <dbReference type="ARBA" id="ARBA00023015"/>
    </source>
</evidence>
<dbReference type="Pfam" id="PF00249">
    <property type="entry name" value="Myb_DNA-binding"/>
    <property type="match status" value="3"/>
</dbReference>
<dbReference type="CDD" id="cd00167">
    <property type="entry name" value="SANT"/>
    <property type="match status" value="3"/>
</dbReference>
<dbReference type="PANTHER" id="PTHR45614">
    <property type="entry name" value="MYB PROTEIN-RELATED"/>
    <property type="match status" value="1"/>
</dbReference>
<evidence type="ECO:0000256" key="7">
    <source>
        <dbReference type="SAM" id="MobiDB-lite"/>
    </source>
</evidence>
<dbReference type="GO" id="GO:0003677">
    <property type="term" value="F:DNA binding"/>
    <property type="evidence" value="ECO:0007669"/>
    <property type="project" value="UniProtKB-KW"/>
</dbReference>
<feature type="domain" description="HTH myb-type" evidence="9">
    <location>
        <begin position="426"/>
        <end position="477"/>
    </location>
</feature>
<evidence type="ECO:0000256" key="1">
    <source>
        <dbReference type="ARBA" id="ARBA00004123"/>
    </source>
</evidence>
<feature type="region of interest" description="Disordered" evidence="7">
    <location>
        <begin position="351"/>
        <end position="412"/>
    </location>
</feature>
<dbReference type="InterPro" id="IPR001005">
    <property type="entry name" value="SANT/Myb"/>
</dbReference>
<dbReference type="InterPro" id="IPR050560">
    <property type="entry name" value="MYB_TF"/>
</dbReference>
<organism evidence="10 11">
    <name type="scientific">Cyclostephanos tholiformis</name>
    <dbReference type="NCBI Taxonomy" id="382380"/>
    <lineage>
        <taxon>Eukaryota</taxon>
        <taxon>Sar</taxon>
        <taxon>Stramenopiles</taxon>
        <taxon>Ochrophyta</taxon>
        <taxon>Bacillariophyta</taxon>
        <taxon>Coscinodiscophyceae</taxon>
        <taxon>Thalassiosirophycidae</taxon>
        <taxon>Stephanodiscales</taxon>
        <taxon>Stephanodiscaceae</taxon>
        <taxon>Cyclostephanos</taxon>
    </lineage>
</organism>
<feature type="compositionally biased region" description="Polar residues" evidence="7">
    <location>
        <begin position="375"/>
        <end position="384"/>
    </location>
</feature>